<name>A0ABX5M652_9PROT</name>
<comment type="caution">
    <text evidence="1">The sequence shown here is derived from an EMBL/GenBank/DDBJ whole genome shotgun (WGS) entry which is preliminary data.</text>
</comment>
<dbReference type="EMBL" id="QICQ01000028">
    <property type="protein sequence ID" value="PXV77501.1"/>
    <property type="molecule type" value="Genomic_DNA"/>
</dbReference>
<evidence type="ECO:0000313" key="1">
    <source>
        <dbReference type="EMBL" id="PXV77501.1"/>
    </source>
</evidence>
<sequence length="68" mass="7892">VSLVLLVDLPDPQQQVTPLPSPLSYTRNNHSSLKIRMMIKIDVLSEKHGKLYVNNIWVRNIFYFLAKV</sequence>
<proteinExistence type="predicted"/>
<organism evidence="1 2">
    <name type="scientific">Nitrosomonas eutropha</name>
    <dbReference type="NCBI Taxonomy" id="916"/>
    <lineage>
        <taxon>Bacteria</taxon>
        <taxon>Pseudomonadati</taxon>
        <taxon>Pseudomonadota</taxon>
        <taxon>Betaproteobacteria</taxon>
        <taxon>Nitrosomonadales</taxon>
        <taxon>Nitrosomonadaceae</taxon>
        <taxon>Nitrosomonas</taxon>
    </lineage>
</organism>
<dbReference type="Proteomes" id="UP000247780">
    <property type="component" value="Unassembled WGS sequence"/>
</dbReference>
<dbReference type="RefSeq" id="WP_219997562.1">
    <property type="nucleotide sequence ID" value="NZ_QICQ01000028.1"/>
</dbReference>
<feature type="non-terminal residue" evidence="1">
    <location>
        <position position="1"/>
    </location>
</feature>
<evidence type="ECO:0000313" key="2">
    <source>
        <dbReference type="Proteomes" id="UP000247780"/>
    </source>
</evidence>
<accession>A0ABX5M652</accession>
<reference evidence="1 2" key="1">
    <citation type="submission" date="2018-04" db="EMBL/GenBank/DDBJ databases">
        <title>Active sludge and wastewater microbial communities from Klosterneuburg, Austria.</title>
        <authorList>
            <person name="Wagner M."/>
        </authorList>
    </citation>
    <scope>NUCLEOTIDE SEQUENCE [LARGE SCALE GENOMIC DNA]</scope>
    <source>
        <strain evidence="1 2">Nm 57</strain>
    </source>
</reference>
<keyword evidence="2" id="KW-1185">Reference proteome</keyword>
<gene>
    <name evidence="1" type="ORF">C8R14_1281</name>
</gene>
<protein>
    <submittedName>
        <fullName evidence="1">Uncharacterized protein</fullName>
    </submittedName>
</protein>